<dbReference type="EMBL" id="AM270251">
    <property type="protein sequence ID" value="CAK97062.1"/>
    <property type="molecule type" value="Genomic_DNA"/>
</dbReference>
<gene>
    <name evidence="2" type="ORF">An11g09775</name>
</gene>
<dbReference type="VEuPathDB" id="FungiDB:An11g09775"/>
<sequence>MSDSNQPDLHLFGTRKQTGTGLPCHHPR</sequence>
<name>A5ABM7_ASPNC</name>
<dbReference type="AlphaFoldDB" id="A5ABM7"/>
<feature type="region of interest" description="Disordered" evidence="1">
    <location>
        <begin position="1"/>
        <end position="28"/>
    </location>
</feature>
<accession>A5ABM7</accession>
<organism evidence="2 3">
    <name type="scientific">Aspergillus niger (strain ATCC MYA-4892 / CBS 513.88 / FGSC A1513)</name>
    <dbReference type="NCBI Taxonomy" id="425011"/>
    <lineage>
        <taxon>Eukaryota</taxon>
        <taxon>Fungi</taxon>
        <taxon>Dikarya</taxon>
        <taxon>Ascomycota</taxon>
        <taxon>Pezizomycotina</taxon>
        <taxon>Eurotiomycetes</taxon>
        <taxon>Eurotiomycetidae</taxon>
        <taxon>Eurotiales</taxon>
        <taxon>Aspergillaceae</taxon>
        <taxon>Aspergillus</taxon>
        <taxon>Aspergillus subgen. Circumdati</taxon>
    </lineage>
</organism>
<evidence type="ECO:0000256" key="1">
    <source>
        <dbReference type="SAM" id="MobiDB-lite"/>
    </source>
</evidence>
<keyword evidence="3" id="KW-1185">Reference proteome</keyword>
<reference evidence="2 3" key="1">
    <citation type="journal article" date="2007" name="Nat. Biotechnol.">
        <title>Genome sequencing and analysis of the versatile cell factory Aspergillus niger CBS 513.88.</title>
        <authorList>
            <person name="Pel H.J."/>
            <person name="de Winde J.H."/>
            <person name="Archer D.B."/>
            <person name="Dyer P.S."/>
            <person name="Hofmann G."/>
            <person name="Schaap P.J."/>
            <person name="Turner G."/>
            <person name="de Vries R.P."/>
            <person name="Albang R."/>
            <person name="Albermann K."/>
            <person name="Andersen M.R."/>
            <person name="Bendtsen J.D."/>
            <person name="Benen J.A."/>
            <person name="van den Berg M."/>
            <person name="Breestraat S."/>
            <person name="Caddick M.X."/>
            <person name="Contreras R."/>
            <person name="Cornell M."/>
            <person name="Coutinho P.M."/>
            <person name="Danchin E.G."/>
            <person name="Debets A.J."/>
            <person name="Dekker P."/>
            <person name="van Dijck P.W."/>
            <person name="van Dijk A."/>
            <person name="Dijkhuizen L."/>
            <person name="Driessen A.J."/>
            <person name="d'Enfert C."/>
            <person name="Geysens S."/>
            <person name="Goosen C."/>
            <person name="Groot G.S."/>
            <person name="de Groot P.W."/>
            <person name="Guillemette T."/>
            <person name="Henrissat B."/>
            <person name="Herweijer M."/>
            <person name="van den Hombergh J.P."/>
            <person name="van den Hondel C.A."/>
            <person name="van der Heijden R.T."/>
            <person name="van der Kaaij R.M."/>
            <person name="Klis F.M."/>
            <person name="Kools H.J."/>
            <person name="Kubicek C.P."/>
            <person name="van Kuyk P.A."/>
            <person name="Lauber J."/>
            <person name="Lu X."/>
            <person name="van der Maarel M.J."/>
            <person name="Meulenberg R."/>
            <person name="Menke H."/>
            <person name="Mortimer M.A."/>
            <person name="Nielsen J."/>
            <person name="Oliver S.G."/>
            <person name="Olsthoorn M."/>
            <person name="Pal K."/>
            <person name="van Peij N.N."/>
            <person name="Ram A.F."/>
            <person name="Rinas U."/>
            <person name="Roubos J.A."/>
            <person name="Sagt C.M."/>
            <person name="Schmoll M."/>
            <person name="Sun J."/>
            <person name="Ussery D."/>
            <person name="Varga J."/>
            <person name="Vervecken W."/>
            <person name="van de Vondervoort P.J."/>
            <person name="Wedler H."/>
            <person name="Wosten H.A."/>
            <person name="Zeng A.P."/>
            <person name="van Ooyen A.J."/>
            <person name="Visser J."/>
            <person name="Stam H."/>
        </authorList>
    </citation>
    <scope>NUCLEOTIDE SEQUENCE [LARGE SCALE GENOMIC DNA]</scope>
    <source>
        <strain evidence="3">CBS 513.88 / FGSC A1513 / ATCC MYA-4892</strain>
    </source>
</reference>
<dbReference type="Proteomes" id="UP000006706">
    <property type="component" value="Chromosome 7R"/>
</dbReference>
<protein>
    <submittedName>
        <fullName evidence="2">Contig An11c0340, genomic contig</fullName>
    </submittedName>
</protein>
<evidence type="ECO:0000313" key="2">
    <source>
        <dbReference type="EMBL" id="CAK97062.1"/>
    </source>
</evidence>
<evidence type="ECO:0000313" key="3">
    <source>
        <dbReference type="Proteomes" id="UP000006706"/>
    </source>
</evidence>
<dbReference type="HOGENOM" id="CLU_3413074_0_0_1"/>
<proteinExistence type="predicted"/>